<proteinExistence type="predicted"/>
<dbReference type="HOGENOM" id="CLU_2638771_0_0_1"/>
<dbReference type="Proteomes" id="UP000054538">
    <property type="component" value="Unassembled WGS sequence"/>
</dbReference>
<reference evidence="1 2" key="1">
    <citation type="submission" date="2014-04" db="EMBL/GenBank/DDBJ databases">
        <authorList>
            <consortium name="DOE Joint Genome Institute"/>
            <person name="Kuo A."/>
            <person name="Kohler A."/>
            <person name="Jargeat P."/>
            <person name="Nagy L.G."/>
            <person name="Floudas D."/>
            <person name="Copeland A."/>
            <person name="Barry K.W."/>
            <person name="Cichocki N."/>
            <person name="Veneault-Fourrey C."/>
            <person name="LaButti K."/>
            <person name="Lindquist E.A."/>
            <person name="Lipzen A."/>
            <person name="Lundell T."/>
            <person name="Morin E."/>
            <person name="Murat C."/>
            <person name="Sun H."/>
            <person name="Tunlid A."/>
            <person name="Henrissat B."/>
            <person name="Grigoriev I.V."/>
            <person name="Hibbett D.S."/>
            <person name="Martin F."/>
            <person name="Nordberg H.P."/>
            <person name="Cantor M.N."/>
            <person name="Hua S.X."/>
        </authorList>
    </citation>
    <scope>NUCLEOTIDE SEQUENCE [LARGE SCALE GENOMIC DNA]</scope>
    <source>
        <strain evidence="1 2">Ve08.2h10</strain>
    </source>
</reference>
<reference evidence="2" key="2">
    <citation type="submission" date="2015-01" db="EMBL/GenBank/DDBJ databases">
        <title>Evolutionary Origins and Diversification of the Mycorrhizal Mutualists.</title>
        <authorList>
            <consortium name="DOE Joint Genome Institute"/>
            <consortium name="Mycorrhizal Genomics Consortium"/>
            <person name="Kohler A."/>
            <person name="Kuo A."/>
            <person name="Nagy L.G."/>
            <person name="Floudas D."/>
            <person name="Copeland A."/>
            <person name="Barry K.W."/>
            <person name="Cichocki N."/>
            <person name="Veneault-Fourrey C."/>
            <person name="LaButti K."/>
            <person name="Lindquist E.A."/>
            <person name="Lipzen A."/>
            <person name="Lundell T."/>
            <person name="Morin E."/>
            <person name="Murat C."/>
            <person name="Riley R."/>
            <person name="Ohm R."/>
            <person name="Sun H."/>
            <person name="Tunlid A."/>
            <person name="Henrissat B."/>
            <person name="Grigoriev I.V."/>
            <person name="Hibbett D.S."/>
            <person name="Martin F."/>
        </authorList>
    </citation>
    <scope>NUCLEOTIDE SEQUENCE [LARGE SCALE GENOMIC DNA]</scope>
    <source>
        <strain evidence="2">Ve08.2h10</strain>
    </source>
</reference>
<dbReference type="InParanoid" id="A0A0D0D0D5"/>
<sequence length="77" mass="8593">MYISGPASESADHHAGMKHLKYTSNRAIGPDSMARAIRTRHQIDPTLFMLARLVFQELLTTAPATLNLNRDRCLPDS</sequence>
<name>A0A0D0D0D5_9AGAM</name>
<evidence type="ECO:0000313" key="2">
    <source>
        <dbReference type="Proteomes" id="UP000054538"/>
    </source>
</evidence>
<gene>
    <name evidence="1" type="ORF">PAXRUDRAFT_835150</name>
</gene>
<protein>
    <submittedName>
        <fullName evidence="1">Uncharacterized protein</fullName>
    </submittedName>
</protein>
<dbReference type="AlphaFoldDB" id="A0A0D0D0D5"/>
<dbReference type="EMBL" id="KN827200">
    <property type="protein sequence ID" value="KIK76981.1"/>
    <property type="molecule type" value="Genomic_DNA"/>
</dbReference>
<organism evidence="1 2">
    <name type="scientific">Paxillus rubicundulus Ve08.2h10</name>
    <dbReference type="NCBI Taxonomy" id="930991"/>
    <lineage>
        <taxon>Eukaryota</taxon>
        <taxon>Fungi</taxon>
        <taxon>Dikarya</taxon>
        <taxon>Basidiomycota</taxon>
        <taxon>Agaricomycotina</taxon>
        <taxon>Agaricomycetes</taxon>
        <taxon>Agaricomycetidae</taxon>
        <taxon>Boletales</taxon>
        <taxon>Paxilineae</taxon>
        <taxon>Paxillaceae</taxon>
        <taxon>Paxillus</taxon>
    </lineage>
</organism>
<accession>A0A0D0D0D5</accession>
<keyword evidence="2" id="KW-1185">Reference proteome</keyword>
<evidence type="ECO:0000313" key="1">
    <source>
        <dbReference type="EMBL" id="KIK76981.1"/>
    </source>
</evidence>